<dbReference type="EMBL" id="SNRW01010741">
    <property type="protein sequence ID" value="KAA6376127.1"/>
    <property type="molecule type" value="Genomic_DNA"/>
</dbReference>
<reference evidence="1 2" key="1">
    <citation type="submission" date="2019-03" db="EMBL/GenBank/DDBJ databases">
        <title>Single cell metagenomics reveals metabolic interactions within the superorganism composed of flagellate Streblomastix strix and complex community of Bacteroidetes bacteria on its surface.</title>
        <authorList>
            <person name="Treitli S.C."/>
            <person name="Kolisko M."/>
            <person name="Husnik F."/>
            <person name="Keeling P."/>
            <person name="Hampl V."/>
        </authorList>
    </citation>
    <scope>NUCLEOTIDE SEQUENCE [LARGE SCALE GENOMIC DNA]</scope>
    <source>
        <strain evidence="1">ST1C</strain>
    </source>
</reference>
<name>A0A5J4V0J7_9EUKA</name>
<sequence length="131" mass="14623">MRAVFDGICLLHSIQRSFQSIQQNIAYVLGAQIPTNAIFQSFSFGIASGGQFLNKQLFGNRPFVAYDAVHGILSSYTINHGSESLEANKLYRSNYELKSNFVITFSTGVTNTSFKPSPERQIISSLFFTCY</sequence>
<comment type="caution">
    <text evidence="1">The sequence shown here is derived from an EMBL/GenBank/DDBJ whole genome shotgun (WGS) entry which is preliminary data.</text>
</comment>
<protein>
    <submittedName>
        <fullName evidence="1">Uncharacterized protein</fullName>
    </submittedName>
</protein>
<dbReference type="Proteomes" id="UP000324800">
    <property type="component" value="Unassembled WGS sequence"/>
</dbReference>
<accession>A0A5J4V0J7</accession>
<dbReference type="AlphaFoldDB" id="A0A5J4V0J7"/>
<proteinExistence type="predicted"/>
<evidence type="ECO:0000313" key="2">
    <source>
        <dbReference type="Proteomes" id="UP000324800"/>
    </source>
</evidence>
<organism evidence="1 2">
    <name type="scientific">Streblomastix strix</name>
    <dbReference type="NCBI Taxonomy" id="222440"/>
    <lineage>
        <taxon>Eukaryota</taxon>
        <taxon>Metamonada</taxon>
        <taxon>Preaxostyla</taxon>
        <taxon>Oxymonadida</taxon>
        <taxon>Streblomastigidae</taxon>
        <taxon>Streblomastix</taxon>
    </lineage>
</organism>
<evidence type="ECO:0000313" key="1">
    <source>
        <dbReference type="EMBL" id="KAA6376127.1"/>
    </source>
</evidence>
<gene>
    <name evidence="1" type="ORF">EZS28_028346</name>
</gene>